<evidence type="ECO:0000259" key="2">
    <source>
        <dbReference type="Pfam" id="PF10544"/>
    </source>
</evidence>
<feature type="compositionally biased region" description="Polar residues" evidence="1">
    <location>
        <begin position="308"/>
        <end position="326"/>
    </location>
</feature>
<feature type="compositionally biased region" description="Low complexity" evidence="1">
    <location>
        <begin position="203"/>
        <end position="218"/>
    </location>
</feature>
<feature type="region of interest" description="Disordered" evidence="1">
    <location>
        <begin position="471"/>
        <end position="566"/>
    </location>
</feature>
<feature type="compositionally biased region" description="Polar residues" evidence="1">
    <location>
        <begin position="553"/>
        <end position="566"/>
    </location>
</feature>
<feature type="domain" description="Bacteriophage T5 Orf172 DNA-binding" evidence="2">
    <location>
        <begin position="697"/>
        <end position="769"/>
    </location>
</feature>
<sequence length="858" mass="93148">MTHALTGTTIYPLLFPDPTAPFHCMFVSVDSIELILGLHYPYENCHAEAPYGKNAPYCSRPTNHIKRSRVWRLLSSLAGEVTIPSPRAHSLLFELAQASCCGVTAWCQPKAIAVLGVWEEAIRREFLRVVPSAASPGAVGRSRNFLPLNGWPSVHRQGWVGEAWDVVDAEGAKQGTPGKGDGTRRRGGGGSFQVYRDAPTADTAAGPSRTRASSSATTDTVTEIRTASSSMGAAQPRPRPALADVDPNVVAPSSSSRNRPNAVVARANRLSIGDNGRNDENRNRRLQASIVELNERVQALCEEINRMQSSRAATGAVNRTTATATGDSERDLPPVKEVSEEVADEVAHDDDNDSDRDEWTTADDSEGEAAEQQEPEVVEISDDDSDVHETQTEDVEVEAEDELPGEVIEISDDSDWTGASNPDDCSDEGDEDDDLPHFSDNEADNGYDDVHSLAGSDELLVNADVLSVLSTEDHQGDNYSDGDENDGDDFLSVVPAAEQDGISHNQSPDAEEEENSFLVEELEQDLVQEYDPVSPPFYSSSSSSASDSDNEEQIITSCPPSPALSSHDLSIDAEFSSLLRLSDLFITTSPPRRPSPPQSIPQIPSPPPRTLSIYPQEPRHIQHRRLLTQQASWAPPKTRREGWIYAYSRADLPGYIKIGYTSPSPSPPSPGRSSSSSSSNRNTNQSAAAAPPSVHPVAARLAHWSAQCRAPVQELFRYHVPSSAPRIETLIHTTLRAYRREDRNCVCGQCHKEWFEILEPRAREVTEGWVNWVKSGSGGSGGDVLSDIWGSPDGGRGGGEEDESANANAIAELGPYSRMGKLSDFWMNLVLRERGQGGTVEDWLSKIGDIVGMLGRGA</sequence>
<feature type="compositionally biased region" description="Acidic residues" evidence="1">
    <location>
        <begin position="509"/>
        <end position="528"/>
    </location>
</feature>
<feature type="compositionally biased region" description="Acidic residues" evidence="1">
    <location>
        <begin position="480"/>
        <end position="489"/>
    </location>
</feature>
<protein>
    <recommendedName>
        <fullName evidence="2">Bacteriophage T5 Orf172 DNA-binding domain-containing protein</fullName>
    </recommendedName>
</protein>
<dbReference type="Proteomes" id="UP001201980">
    <property type="component" value="Unassembled WGS sequence"/>
</dbReference>
<proteinExistence type="predicted"/>
<gene>
    <name evidence="3" type="ORF">MKZ38_003998</name>
</gene>
<feature type="region of interest" description="Disordered" evidence="1">
    <location>
        <begin position="587"/>
        <end position="614"/>
    </location>
</feature>
<feature type="compositionally biased region" description="Acidic residues" evidence="1">
    <location>
        <begin position="424"/>
        <end position="434"/>
    </location>
</feature>
<feature type="region of interest" description="Disordered" evidence="1">
    <location>
        <begin position="658"/>
        <end position="694"/>
    </location>
</feature>
<keyword evidence="4" id="KW-1185">Reference proteome</keyword>
<evidence type="ECO:0000313" key="4">
    <source>
        <dbReference type="Proteomes" id="UP001201980"/>
    </source>
</evidence>
<dbReference type="EMBL" id="JAKWBI020000235">
    <property type="protein sequence ID" value="KAJ2898326.1"/>
    <property type="molecule type" value="Genomic_DNA"/>
</dbReference>
<feature type="compositionally biased region" description="Pro residues" evidence="1">
    <location>
        <begin position="591"/>
        <end position="609"/>
    </location>
</feature>
<accession>A0AAD5RNA1</accession>
<feature type="compositionally biased region" description="Low complexity" evidence="1">
    <location>
        <begin position="529"/>
        <end position="547"/>
    </location>
</feature>
<reference evidence="3" key="1">
    <citation type="submission" date="2022-07" db="EMBL/GenBank/DDBJ databases">
        <title>Draft genome sequence of Zalerion maritima ATCC 34329, a (micro)plastics degrading marine fungus.</title>
        <authorList>
            <person name="Paco A."/>
            <person name="Goncalves M.F.M."/>
            <person name="Rocha-Santos T.A.P."/>
            <person name="Alves A."/>
        </authorList>
    </citation>
    <scope>NUCLEOTIDE SEQUENCE</scope>
    <source>
        <strain evidence="3">ATCC 34329</strain>
    </source>
</reference>
<dbReference type="InterPro" id="IPR018306">
    <property type="entry name" value="Phage_T5_Orf172_DNA-bd"/>
</dbReference>
<dbReference type="PANTHER" id="PTHR28094">
    <property type="entry name" value="MEIOTICALLY UP-REGULATED GENE 113 PROTEIN"/>
    <property type="match status" value="1"/>
</dbReference>
<feature type="compositionally biased region" description="Basic and acidic residues" evidence="1">
    <location>
        <begin position="327"/>
        <end position="339"/>
    </location>
</feature>
<evidence type="ECO:0000256" key="1">
    <source>
        <dbReference type="SAM" id="MobiDB-lite"/>
    </source>
</evidence>
<dbReference type="PANTHER" id="PTHR28094:SF1">
    <property type="entry name" value="MEIOTICALLY UP-REGULATED GENE 113 PROTEIN"/>
    <property type="match status" value="1"/>
</dbReference>
<evidence type="ECO:0000313" key="3">
    <source>
        <dbReference type="EMBL" id="KAJ2898326.1"/>
    </source>
</evidence>
<feature type="region of interest" description="Disordered" evidence="1">
    <location>
        <begin position="170"/>
        <end position="283"/>
    </location>
</feature>
<dbReference type="InterPro" id="IPR053006">
    <property type="entry name" value="Meiosis_regulatory"/>
</dbReference>
<feature type="compositionally biased region" description="Acidic residues" evidence="1">
    <location>
        <begin position="340"/>
        <end position="415"/>
    </location>
</feature>
<dbReference type="AlphaFoldDB" id="A0AAD5RNA1"/>
<feature type="region of interest" description="Disordered" evidence="1">
    <location>
        <begin position="308"/>
        <end position="452"/>
    </location>
</feature>
<dbReference type="Pfam" id="PF10544">
    <property type="entry name" value="T5orf172"/>
    <property type="match status" value="1"/>
</dbReference>
<organism evidence="3 4">
    <name type="scientific">Zalerion maritima</name>
    <dbReference type="NCBI Taxonomy" id="339359"/>
    <lineage>
        <taxon>Eukaryota</taxon>
        <taxon>Fungi</taxon>
        <taxon>Dikarya</taxon>
        <taxon>Ascomycota</taxon>
        <taxon>Pezizomycotina</taxon>
        <taxon>Sordariomycetes</taxon>
        <taxon>Lulworthiomycetidae</taxon>
        <taxon>Lulworthiales</taxon>
        <taxon>Lulworthiaceae</taxon>
        <taxon>Zalerion</taxon>
    </lineage>
</organism>
<comment type="caution">
    <text evidence="3">The sequence shown here is derived from an EMBL/GenBank/DDBJ whole genome shotgun (WGS) entry which is preliminary data.</text>
</comment>
<feature type="region of interest" description="Disordered" evidence="1">
    <location>
        <begin position="783"/>
        <end position="804"/>
    </location>
</feature>
<feature type="compositionally biased region" description="Polar residues" evidence="1">
    <location>
        <begin position="219"/>
        <end position="232"/>
    </location>
</feature>
<name>A0AAD5RNA1_9PEZI</name>